<evidence type="ECO:0000256" key="1">
    <source>
        <dbReference type="SAM" id="Phobius"/>
    </source>
</evidence>
<evidence type="ECO:0000313" key="3">
    <source>
        <dbReference type="Proteomes" id="UP000015480"/>
    </source>
</evidence>
<dbReference type="OrthoDB" id="9815400at2"/>
<dbReference type="HOGENOM" id="CLU_091585_2_0_5"/>
<name>S5YVU6_PARAH</name>
<keyword evidence="1" id="KW-0812">Transmembrane</keyword>
<evidence type="ECO:0008006" key="4">
    <source>
        <dbReference type="Google" id="ProtNLM"/>
    </source>
</evidence>
<accession>S5YVU6</accession>
<keyword evidence="3" id="KW-1185">Reference proteome</keyword>
<protein>
    <recommendedName>
        <fullName evidence="4">HdeD family acid-resistance protein</fullName>
    </recommendedName>
</protein>
<feature type="transmembrane region" description="Helical" evidence="1">
    <location>
        <begin position="136"/>
        <end position="155"/>
    </location>
</feature>
<reference evidence="2 3" key="1">
    <citation type="journal article" date="2014" name="BMC Genomics">
        <title>Architecture and functions of a multipartite genome of the methylotrophic bacterium Paracoccus aminophilus JCM 7686, containing primary and secondary chromids.</title>
        <authorList>
            <person name="Dziewit L."/>
            <person name="Czarnecki J."/>
            <person name="Wibberg D."/>
            <person name="Radlinska M."/>
            <person name="Mrozek P."/>
            <person name="Szymczak M."/>
            <person name="Schluter A."/>
            <person name="Puhler A."/>
            <person name="Bartosik D."/>
        </authorList>
    </citation>
    <scope>NUCLEOTIDE SEQUENCE [LARGE SCALE GENOMIC DNA]</scope>
    <source>
        <strain evidence="2">JCM 7686</strain>
    </source>
</reference>
<dbReference type="PATRIC" id="fig|1367847.3.peg.2296"/>
<feature type="transmembrane region" description="Helical" evidence="1">
    <location>
        <begin position="104"/>
        <end position="129"/>
    </location>
</feature>
<dbReference type="PANTHER" id="PTHR34989:SF1">
    <property type="entry name" value="PROTEIN HDED"/>
    <property type="match status" value="1"/>
</dbReference>
<dbReference type="InterPro" id="IPR052712">
    <property type="entry name" value="Acid_resist_chaperone_HdeD"/>
</dbReference>
<feature type="transmembrane region" description="Helical" evidence="1">
    <location>
        <begin position="161"/>
        <end position="185"/>
    </location>
</feature>
<keyword evidence="1" id="KW-0472">Membrane</keyword>
<feature type="transmembrane region" description="Helical" evidence="1">
    <location>
        <begin position="53"/>
        <end position="73"/>
    </location>
</feature>
<dbReference type="Proteomes" id="UP000015480">
    <property type="component" value="Chromosome"/>
</dbReference>
<dbReference type="AlphaFoldDB" id="S5YVU6"/>
<feature type="transmembrane region" description="Helical" evidence="1">
    <location>
        <begin position="25"/>
        <end position="47"/>
    </location>
</feature>
<gene>
    <name evidence="2" type="ORF">JCM7686_2301</name>
</gene>
<dbReference type="EMBL" id="CP006650">
    <property type="protein sequence ID" value="AGT09371.1"/>
    <property type="molecule type" value="Genomic_DNA"/>
</dbReference>
<sequence length="204" mass="22652">MSYSVETASQILRQSMRETIQKYSFWYLLQGCLMVVAGIFAILFPALSSFAMVRFLGWLLIGTGIVQAFGVIGSRSAPNFLLQLISGALFVMVGLMFLRSPVESMLTLSLLLIVLFMVEGISKIVFALTIRPLPNWIWVLFSGIVGVMLSLYLWSRMPVTGIWLIGTLLGISLISEGFAIALLAWQIRKRRSEKADPNTADLPV</sequence>
<dbReference type="GO" id="GO:0005886">
    <property type="term" value="C:plasma membrane"/>
    <property type="evidence" value="ECO:0007669"/>
    <property type="project" value="TreeGrafter"/>
</dbReference>
<feature type="transmembrane region" description="Helical" evidence="1">
    <location>
        <begin position="80"/>
        <end position="98"/>
    </location>
</feature>
<dbReference type="STRING" id="1367847.JCM7686_2301"/>
<evidence type="ECO:0000313" key="2">
    <source>
        <dbReference type="EMBL" id="AGT09371.1"/>
    </source>
</evidence>
<dbReference type="RefSeq" id="WP_020951009.1">
    <property type="nucleotide sequence ID" value="NC_022041.1"/>
</dbReference>
<organism evidence="2 3">
    <name type="scientific">Paracoccus aminophilus JCM 7686</name>
    <dbReference type="NCBI Taxonomy" id="1367847"/>
    <lineage>
        <taxon>Bacteria</taxon>
        <taxon>Pseudomonadati</taxon>
        <taxon>Pseudomonadota</taxon>
        <taxon>Alphaproteobacteria</taxon>
        <taxon>Rhodobacterales</taxon>
        <taxon>Paracoccaceae</taxon>
        <taxon>Paracoccus</taxon>
    </lineage>
</organism>
<dbReference type="eggNOG" id="COG3247">
    <property type="taxonomic scope" value="Bacteria"/>
</dbReference>
<dbReference type="InterPro" id="IPR005325">
    <property type="entry name" value="DUF308_memb"/>
</dbReference>
<keyword evidence="1" id="KW-1133">Transmembrane helix</keyword>
<dbReference type="PANTHER" id="PTHR34989">
    <property type="entry name" value="PROTEIN HDED"/>
    <property type="match status" value="1"/>
</dbReference>
<proteinExistence type="predicted"/>
<dbReference type="Pfam" id="PF03729">
    <property type="entry name" value="DUF308"/>
    <property type="match status" value="1"/>
</dbReference>
<dbReference type="KEGG" id="pami:JCM7686_2301"/>